<dbReference type="Gene3D" id="3.10.105.10">
    <property type="entry name" value="Dipeptide-binding Protein, Domain 3"/>
    <property type="match status" value="1"/>
</dbReference>
<evidence type="ECO:0000256" key="2">
    <source>
        <dbReference type="ARBA" id="ARBA00005695"/>
    </source>
</evidence>
<organism evidence="7 8">
    <name type="scientific">Streptomyces globosus</name>
    <dbReference type="NCBI Taxonomy" id="68209"/>
    <lineage>
        <taxon>Bacteria</taxon>
        <taxon>Bacillati</taxon>
        <taxon>Actinomycetota</taxon>
        <taxon>Actinomycetes</taxon>
        <taxon>Kitasatosporales</taxon>
        <taxon>Streptomycetaceae</taxon>
        <taxon>Streptomyces</taxon>
    </lineage>
</organism>
<dbReference type="Proteomes" id="UP000252004">
    <property type="component" value="Chromosome"/>
</dbReference>
<dbReference type="SUPFAM" id="SSF53850">
    <property type="entry name" value="Periplasmic binding protein-like II"/>
    <property type="match status" value="1"/>
</dbReference>
<dbReference type="AlphaFoldDB" id="A0A344U3E8"/>
<dbReference type="PANTHER" id="PTHR30290:SF10">
    <property type="entry name" value="PERIPLASMIC OLIGOPEPTIDE-BINDING PROTEIN-RELATED"/>
    <property type="match status" value="1"/>
</dbReference>
<dbReference type="EMBL" id="CP030862">
    <property type="protein sequence ID" value="AXE25419.1"/>
    <property type="molecule type" value="Genomic_DNA"/>
</dbReference>
<comment type="similarity">
    <text evidence="2">Belongs to the bacterial solute-binding protein 5 family.</text>
</comment>
<keyword evidence="8" id="KW-1185">Reference proteome</keyword>
<evidence type="ECO:0000256" key="5">
    <source>
        <dbReference type="SAM" id="SignalP"/>
    </source>
</evidence>
<evidence type="ECO:0000256" key="1">
    <source>
        <dbReference type="ARBA" id="ARBA00004196"/>
    </source>
</evidence>
<dbReference type="PROSITE" id="PS51257">
    <property type="entry name" value="PROKAR_LIPOPROTEIN"/>
    <property type="match status" value="1"/>
</dbReference>
<dbReference type="InterPro" id="IPR030678">
    <property type="entry name" value="Peptide/Ni-bd"/>
</dbReference>
<feature type="signal peptide" evidence="5">
    <location>
        <begin position="1"/>
        <end position="21"/>
    </location>
</feature>
<dbReference type="GO" id="GO:0030313">
    <property type="term" value="C:cell envelope"/>
    <property type="evidence" value="ECO:0007669"/>
    <property type="project" value="UniProtKB-SubCell"/>
</dbReference>
<dbReference type="GO" id="GO:0015833">
    <property type="term" value="P:peptide transport"/>
    <property type="evidence" value="ECO:0007669"/>
    <property type="project" value="TreeGrafter"/>
</dbReference>
<dbReference type="GO" id="GO:1904680">
    <property type="term" value="F:peptide transmembrane transporter activity"/>
    <property type="evidence" value="ECO:0007669"/>
    <property type="project" value="TreeGrafter"/>
</dbReference>
<dbReference type="FunFam" id="3.10.105.10:FF:000012">
    <property type="entry name" value="Peptide/nickel transport system substrate-binding protein"/>
    <property type="match status" value="1"/>
</dbReference>
<protein>
    <submittedName>
        <fullName evidence="7">Peptide-binding protein</fullName>
    </submittedName>
</protein>
<evidence type="ECO:0000313" key="7">
    <source>
        <dbReference type="EMBL" id="AXE25419.1"/>
    </source>
</evidence>
<dbReference type="InterPro" id="IPR000914">
    <property type="entry name" value="SBP_5_dom"/>
</dbReference>
<dbReference type="PANTHER" id="PTHR30290">
    <property type="entry name" value="PERIPLASMIC BINDING COMPONENT OF ABC TRANSPORTER"/>
    <property type="match status" value="1"/>
</dbReference>
<sequence>MFNRTRSLQITAALASISLLAGCGLLSDDSKDAEKKITVGTTSAPTTLDPAAAWDGSWELYRNVYQTLLAFPTGSAKPQPDAAQNCEFTDSANESYRCTLRKGLKFSNGETLDAKAVKHSLDRIRTIGSKVGPKDLFGSLDRIETPDAQTVVFHLKTPDATFPFVLGSPAASLVAPGVYPADKVREDGKVTGSGPYVLESYKEGSEAVLTGNASYNGFANRRNDGVTIRYFADAGQMVSALKANEIDATYRGLSAAQIRELQDPAANSQGVQVVENVGSEIRYLVFNPKDDPNVAKAPVRQAIAQVIDRGLLVSKVYQGTAEPLYSMVPKGVVGHKTPFYDKYGQADVPKAKKILKDAGITQPVELTFWYTTDRYGASTADEFTEIKRQLDESGLFKVTLRGQPWKAFQEGYKSGQYPVFGRGWFPDFPDPDNFIAPFVGKENAVGTPYEPAQILTDLLPKSRREGDRAAGIPQFEQAQQIFAEDVRLLPLWQGKLYVAAREDIAGAERALDPQTVFQMWELYRKTSW</sequence>
<dbReference type="KEGG" id="sgz:C0216_19945"/>
<gene>
    <name evidence="7" type="ORF">C0216_19945</name>
</gene>
<feature type="domain" description="Solute-binding protein family 5" evidence="6">
    <location>
        <begin position="77"/>
        <end position="443"/>
    </location>
</feature>
<proteinExistence type="inferred from homology"/>
<evidence type="ECO:0000256" key="4">
    <source>
        <dbReference type="ARBA" id="ARBA00022729"/>
    </source>
</evidence>
<dbReference type="Gene3D" id="3.40.190.10">
    <property type="entry name" value="Periplasmic binding protein-like II"/>
    <property type="match status" value="1"/>
</dbReference>
<dbReference type="RefSeq" id="WP_114056605.1">
    <property type="nucleotide sequence ID" value="NZ_CP030862.1"/>
</dbReference>
<comment type="subcellular location">
    <subcellularLocation>
        <location evidence="1">Cell envelope</location>
    </subcellularLocation>
</comment>
<evidence type="ECO:0000256" key="3">
    <source>
        <dbReference type="ARBA" id="ARBA00022448"/>
    </source>
</evidence>
<feature type="chain" id="PRO_5039144019" evidence="5">
    <location>
        <begin position="22"/>
        <end position="528"/>
    </location>
</feature>
<dbReference type="GO" id="GO:0042597">
    <property type="term" value="C:periplasmic space"/>
    <property type="evidence" value="ECO:0007669"/>
    <property type="project" value="UniProtKB-ARBA"/>
</dbReference>
<accession>A0A344U3E8</accession>
<evidence type="ECO:0000259" key="6">
    <source>
        <dbReference type="Pfam" id="PF00496"/>
    </source>
</evidence>
<dbReference type="Pfam" id="PF00496">
    <property type="entry name" value="SBP_bac_5"/>
    <property type="match status" value="1"/>
</dbReference>
<dbReference type="InterPro" id="IPR039424">
    <property type="entry name" value="SBP_5"/>
</dbReference>
<dbReference type="GO" id="GO:0043190">
    <property type="term" value="C:ATP-binding cassette (ABC) transporter complex"/>
    <property type="evidence" value="ECO:0007669"/>
    <property type="project" value="InterPro"/>
</dbReference>
<evidence type="ECO:0000313" key="8">
    <source>
        <dbReference type="Proteomes" id="UP000252004"/>
    </source>
</evidence>
<dbReference type="OrthoDB" id="9801912at2"/>
<dbReference type="PIRSF" id="PIRSF002741">
    <property type="entry name" value="MppA"/>
    <property type="match status" value="1"/>
</dbReference>
<reference evidence="7 8" key="1">
    <citation type="submission" date="2018-01" db="EMBL/GenBank/DDBJ databases">
        <title>Draft genome Sequence of streptomyces globosus LZH-48.</title>
        <authorList>
            <person name="Ran K."/>
            <person name="Li Z."/>
            <person name="Wei S."/>
            <person name="Dong R."/>
        </authorList>
    </citation>
    <scope>NUCLEOTIDE SEQUENCE [LARGE SCALE GENOMIC DNA]</scope>
    <source>
        <strain evidence="7 8">LZH-48</strain>
    </source>
</reference>
<name>A0A344U3E8_9ACTN</name>
<keyword evidence="4 5" id="KW-0732">Signal</keyword>
<dbReference type="Gene3D" id="3.90.76.10">
    <property type="entry name" value="Dipeptide-binding Protein, Domain 1"/>
    <property type="match status" value="1"/>
</dbReference>
<keyword evidence="3" id="KW-0813">Transport</keyword>